<sequence length="78" mass="9054">MILYTTVPHEIIFSAVQTDFEKYSMINMNGIPLMVERLENQDCRIVQMMSTDPAHFLDDQLQPGTVLKMTMIPEENTF</sequence>
<accession>A0ABS9GZY7</accession>
<proteinExistence type="predicted"/>
<dbReference type="Pfam" id="PF14035">
    <property type="entry name" value="YlzJ"/>
    <property type="match status" value="1"/>
</dbReference>
<organism evidence="1 2">
    <name type="scientific">Pseudalkalibacillus berkeleyi</name>
    <dbReference type="NCBI Taxonomy" id="1069813"/>
    <lineage>
        <taxon>Bacteria</taxon>
        <taxon>Bacillati</taxon>
        <taxon>Bacillota</taxon>
        <taxon>Bacilli</taxon>
        <taxon>Bacillales</taxon>
        <taxon>Fictibacillaceae</taxon>
        <taxon>Pseudalkalibacillus</taxon>
    </lineage>
</organism>
<dbReference type="RefSeq" id="WP_236332524.1">
    <property type="nucleotide sequence ID" value="NZ_JAKIJS010000001.1"/>
</dbReference>
<dbReference type="Proteomes" id="UP001649381">
    <property type="component" value="Unassembled WGS sequence"/>
</dbReference>
<dbReference type="InterPro" id="IPR025619">
    <property type="entry name" value="YlzJ"/>
</dbReference>
<name>A0ABS9GZY7_9BACL</name>
<evidence type="ECO:0000313" key="1">
    <source>
        <dbReference type="EMBL" id="MCF6137165.1"/>
    </source>
</evidence>
<comment type="caution">
    <text evidence="1">The sequence shown here is derived from an EMBL/GenBank/DDBJ whole genome shotgun (WGS) entry which is preliminary data.</text>
</comment>
<dbReference type="EMBL" id="JAKIJS010000001">
    <property type="protein sequence ID" value="MCF6137165.1"/>
    <property type="molecule type" value="Genomic_DNA"/>
</dbReference>
<gene>
    <name evidence="1" type="ORF">L2716_05425</name>
</gene>
<keyword evidence="2" id="KW-1185">Reference proteome</keyword>
<evidence type="ECO:0000313" key="2">
    <source>
        <dbReference type="Proteomes" id="UP001649381"/>
    </source>
</evidence>
<reference evidence="1 2" key="1">
    <citation type="submission" date="2022-01" db="EMBL/GenBank/DDBJ databases">
        <title>Alkalihalobacillus sp. EGI L200015, a novel bacterium isolated from a salt lake sediment.</title>
        <authorList>
            <person name="Gao L."/>
            <person name="Fang B.-Z."/>
            <person name="Li W.-J."/>
        </authorList>
    </citation>
    <scope>NUCLEOTIDE SEQUENCE [LARGE SCALE GENOMIC DNA]</scope>
    <source>
        <strain evidence="1 2">KCTC 12718</strain>
    </source>
</reference>
<protein>
    <submittedName>
        <fullName evidence="1">YlzJ-like family protein</fullName>
    </submittedName>
</protein>